<proteinExistence type="predicted"/>
<reference evidence="3" key="1">
    <citation type="submission" date="2011-07" db="EMBL/GenBank/DDBJ databases">
        <authorList>
            <consortium name="Caenorhabditis brenneri Sequencing and Analysis Consortium"/>
            <person name="Wilson R.K."/>
        </authorList>
    </citation>
    <scope>NUCLEOTIDE SEQUENCE [LARGE SCALE GENOMIC DNA]</scope>
    <source>
        <strain evidence="3">PB2801</strain>
    </source>
</reference>
<dbReference type="EMBL" id="GL379799">
    <property type="protein sequence ID" value="EGT34868.1"/>
    <property type="molecule type" value="Genomic_DNA"/>
</dbReference>
<dbReference type="HOGENOM" id="CLU_2294147_0_0_1"/>
<dbReference type="InterPro" id="IPR002125">
    <property type="entry name" value="CMP_dCMP_dom"/>
</dbReference>
<dbReference type="SUPFAM" id="SSF53927">
    <property type="entry name" value="Cytidine deaminase-like"/>
    <property type="match status" value="1"/>
</dbReference>
<name>G0MLD3_CAEBE</name>
<feature type="domain" description="CMP/dCMP-type deaminase" evidence="1">
    <location>
        <begin position="1"/>
        <end position="75"/>
    </location>
</feature>
<dbReference type="AlphaFoldDB" id="G0MLD3"/>
<dbReference type="PROSITE" id="PS51747">
    <property type="entry name" value="CYT_DCMP_DEAMINASES_2"/>
    <property type="match status" value="1"/>
</dbReference>
<dbReference type="STRING" id="135651.G0MLD3"/>
<dbReference type="GO" id="GO:0003824">
    <property type="term" value="F:catalytic activity"/>
    <property type="evidence" value="ECO:0007669"/>
    <property type="project" value="InterPro"/>
</dbReference>
<evidence type="ECO:0000259" key="1">
    <source>
        <dbReference type="PROSITE" id="PS51747"/>
    </source>
</evidence>
<sequence length="101" mass="11516">MEMVGNIPKRTGSDYLGTGCDVFLIKEPCAMCSMALVHFRIKRLFYVQNTENGVLKENGWQLHLERSINHHYDVFRVEIDSSSNVNNGCDFVIESICTNSK</sequence>
<dbReference type="InParanoid" id="G0MLD3"/>
<protein>
    <recommendedName>
        <fullName evidence="1">CMP/dCMP-type deaminase domain-containing protein</fullName>
    </recommendedName>
</protein>
<accession>G0MLD3</accession>
<dbReference type="Gene3D" id="3.40.140.10">
    <property type="entry name" value="Cytidine Deaminase, domain 2"/>
    <property type="match status" value="1"/>
</dbReference>
<evidence type="ECO:0000313" key="2">
    <source>
        <dbReference type="EMBL" id="EGT34868.1"/>
    </source>
</evidence>
<dbReference type="OrthoDB" id="3180714at2759"/>
<gene>
    <name evidence="2" type="ORF">CAEBREN_06913</name>
</gene>
<evidence type="ECO:0000313" key="3">
    <source>
        <dbReference type="Proteomes" id="UP000008068"/>
    </source>
</evidence>
<dbReference type="OMA" id="FRIDEFV"/>
<dbReference type="eggNOG" id="KOG2771">
    <property type="taxonomic scope" value="Eukaryota"/>
</dbReference>
<organism evidence="3">
    <name type="scientific">Caenorhabditis brenneri</name>
    <name type="common">Nematode worm</name>
    <dbReference type="NCBI Taxonomy" id="135651"/>
    <lineage>
        <taxon>Eukaryota</taxon>
        <taxon>Metazoa</taxon>
        <taxon>Ecdysozoa</taxon>
        <taxon>Nematoda</taxon>
        <taxon>Chromadorea</taxon>
        <taxon>Rhabditida</taxon>
        <taxon>Rhabditina</taxon>
        <taxon>Rhabditomorpha</taxon>
        <taxon>Rhabditoidea</taxon>
        <taxon>Rhabditidae</taxon>
        <taxon>Peloderinae</taxon>
        <taxon>Caenorhabditis</taxon>
    </lineage>
</organism>
<keyword evidence="3" id="KW-1185">Reference proteome</keyword>
<dbReference type="InterPro" id="IPR016193">
    <property type="entry name" value="Cytidine_deaminase-like"/>
</dbReference>
<dbReference type="Proteomes" id="UP000008068">
    <property type="component" value="Unassembled WGS sequence"/>
</dbReference>